<gene>
    <name evidence="2" type="ORF">GGR06_002272</name>
</gene>
<dbReference type="PROSITE" id="PS51257">
    <property type="entry name" value="PROKAR_LIPOPROTEIN"/>
    <property type="match status" value="1"/>
</dbReference>
<sequence length="385" mass="42322">MKDVKTNAKNITLHLLLLLGIFSTIGCSDDDKTTVIPEDWIQISSEAFSTTYKGSILERDFVVSKGVKSSHIYIISQAEWCLASIENGSKVNIEIKESAVIEERKTTVILIYDEQHQVSIPITQGAAPAALVKEIKFPTELLGQPLGAGQTFDLNSVMQILPENAGNKVLNYNITGDEGVISITDGILKTLSAGSATITAAATDASEITADITITVNNSLPFKRDLWTIDTSIRYENADKTNYVPDNTTGLPEHLLDEATTTYLSLAKPGKTVNGCNTPEGHELYFVVDTKAEQTFNYFIWSHRSSNSMTYLRIWGISIYGSHDGENFDVIQESVPIDYSTIENKIAIPESTYRYIKAKLVDWSDLNGITSGSSLQVAEFNLGKE</sequence>
<proteinExistence type="predicted"/>
<dbReference type="RefSeq" id="WP_183208654.1">
    <property type="nucleotide sequence ID" value="NZ_JACIER010000008.1"/>
</dbReference>
<dbReference type="SUPFAM" id="SSF49785">
    <property type="entry name" value="Galactose-binding domain-like"/>
    <property type="match status" value="1"/>
</dbReference>
<dbReference type="InterPro" id="IPR008979">
    <property type="entry name" value="Galactose-bd-like_sf"/>
</dbReference>
<keyword evidence="1" id="KW-0732">Signal</keyword>
<feature type="signal peptide" evidence="1">
    <location>
        <begin position="1"/>
        <end position="28"/>
    </location>
</feature>
<dbReference type="Gene3D" id="2.60.120.260">
    <property type="entry name" value="Galactose-binding domain-like"/>
    <property type="match status" value="1"/>
</dbReference>
<dbReference type="SUPFAM" id="SSF49373">
    <property type="entry name" value="Invasin/intimin cell-adhesion fragments"/>
    <property type="match status" value="1"/>
</dbReference>
<evidence type="ECO:0000313" key="2">
    <source>
        <dbReference type="EMBL" id="MBB4044478.1"/>
    </source>
</evidence>
<protein>
    <recommendedName>
        <fullName evidence="4">F5/8 type C domain-containing protein</fullName>
    </recommendedName>
</protein>
<dbReference type="Proteomes" id="UP000560658">
    <property type="component" value="Unassembled WGS sequence"/>
</dbReference>
<evidence type="ECO:0000256" key="1">
    <source>
        <dbReference type="SAM" id="SignalP"/>
    </source>
</evidence>
<name>A0A840D241_9BACE</name>
<keyword evidence="3" id="KW-1185">Reference proteome</keyword>
<dbReference type="AlphaFoldDB" id="A0A840D241"/>
<comment type="caution">
    <text evidence="2">The sequence shown here is derived from an EMBL/GenBank/DDBJ whole genome shotgun (WGS) entry which is preliminary data.</text>
</comment>
<organism evidence="2 3">
    <name type="scientific">Bacteroides reticulotermitis</name>
    <dbReference type="NCBI Taxonomy" id="1133319"/>
    <lineage>
        <taxon>Bacteria</taxon>
        <taxon>Pseudomonadati</taxon>
        <taxon>Bacteroidota</taxon>
        <taxon>Bacteroidia</taxon>
        <taxon>Bacteroidales</taxon>
        <taxon>Bacteroidaceae</taxon>
        <taxon>Bacteroides</taxon>
    </lineage>
</organism>
<accession>A0A840D241</accession>
<dbReference type="Gene3D" id="2.60.40.1080">
    <property type="match status" value="1"/>
</dbReference>
<dbReference type="InterPro" id="IPR008964">
    <property type="entry name" value="Invasin/intimin_cell_adhesion"/>
</dbReference>
<dbReference type="EMBL" id="JACIER010000008">
    <property type="protein sequence ID" value="MBB4044478.1"/>
    <property type="molecule type" value="Genomic_DNA"/>
</dbReference>
<evidence type="ECO:0000313" key="3">
    <source>
        <dbReference type="Proteomes" id="UP000560658"/>
    </source>
</evidence>
<feature type="chain" id="PRO_5032759689" description="F5/8 type C domain-containing protein" evidence="1">
    <location>
        <begin position="29"/>
        <end position="385"/>
    </location>
</feature>
<reference evidence="2" key="1">
    <citation type="submission" date="2020-08" db="EMBL/GenBank/DDBJ databases">
        <title>Genomic Encyclopedia of Type Strains, Phase IV (KMG-IV): sequencing the most valuable type-strain genomes for metagenomic binning, comparative biology and taxonomic classification.</title>
        <authorList>
            <person name="Goeker M."/>
        </authorList>
    </citation>
    <scope>NUCLEOTIDE SEQUENCE [LARGE SCALE GENOMIC DNA]</scope>
    <source>
        <strain evidence="2">DSM 105720</strain>
    </source>
</reference>
<evidence type="ECO:0008006" key="4">
    <source>
        <dbReference type="Google" id="ProtNLM"/>
    </source>
</evidence>